<reference evidence="3 4" key="1">
    <citation type="journal article" date="2010" name="Nature">
        <title>Genome sequencing and analysis of the model grass Brachypodium distachyon.</title>
        <authorList>
            <consortium name="International Brachypodium Initiative"/>
        </authorList>
    </citation>
    <scope>NUCLEOTIDE SEQUENCE [LARGE SCALE GENOMIC DNA]</scope>
    <source>
        <strain evidence="3 4">Bd21</strain>
    </source>
</reference>
<dbReference type="EnsemblPlants" id="PNT63194">
    <property type="protein sequence ID" value="PNT63194"/>
    <property type="gene ID" value="BRADI_4g12810v3"/>
</dbReference>
<evidence type="ECO:0000313" key="3">
    <source>
        <dbReference type="EMBL" id="PNT63194.1"/>
    </source>
</evidence>
<dbReference type="OrthoDB" id="592687at2759"/>
<proteinExistence type="predicted"/>
<dbReference type="EMBL" id="CM000883">
    <property type="protein sequence ID" value="PNT63194.1"/>
    <property type="molecule type" value="Genomic_DNA"/>
</dbReference>
<feature type="domain" description="F-box" evidence="1">
    <location>
        <begin position="18"/>
        <end position="56"/>
    </location>
</feature>
<evidence type="ECO:0000259" key="1">
    <source>
        <dbReference type="Pfam" id="PF00646"/>
    </source>
</evidence>
<dbReference type="InterPro" id="IPR001810">
    <property type="entry name" value="F-box_dom"/>
</dbReference>
<dbReference type="Proteomes" id="UP000008810">
    <property type="component" value="Chromosome 4"/>
</dbReference>
<dbReference type="PANTHER" id="PTHR33207">
    <property type="entry name" value="F-BOX DOMAIN CONTAINING PROTEIN-RELATED"/>
    <property type="match status" value="1"/>
</dbReference>
<dbReference type="FunCoup" id="A0A2K2CMD6">
    <property type="interactions" value="813"/>
</dbReference>
<dbReference type="SUPFAM" id="SSF81383">
    <property type="entry name" value="F-box domain"/>
    <property type="match status" value="1"/>
</dbReference>
<gene>
    <name evidence="3" type="ORF">BRADI_4g12810v3</name>
</gene>
<dbReference type="Pfam" id="PF23635">
    <property type="entry name" value="Beta-prop_AT5G49610-like"/>
    <property type="match status" value="1"/>
</dbReference>
<feature type="domain" description="F-box protein AT5G49610-like beta-propeller" evidence="2">
    <location>
        <begin position="69"/>
        <end position="347"/>
    </location>
</feature>
<reference evidence="3" key="2">
    <citation type="submission" date="2017-06" db="EMBL/GenBank/DDBJ databases">
        <title>WGS assembly of Brachypodium distachyon.</title>
        <authorList>
            <consortium name="The International Brachypodium Initiative"/>
            <person name="Lucas S."/>
            <person name="Harmon-Smith M."/>
            <person name="Lail K."/>
            <person name="Tice H."/>
            <person name="Grimwood J."/>
            <person name="Bruce D."/>
            <person name="Barry K."/>
            <person name="Shu S."/>
            <person name="Lindquist E."/>
            <person name="Wang M."/>
            <person name="Pitluck S."/>
            <person name="Vogel J.P."/>
            <person name="Garvin D.F."/>
            <person name="Mockler T.C."/>
            <person name="Schmutz J."/>
            <person name="Rokhsar D."/>
            <person name="Bevan M.W."/>
        </authorList>
    </citation>
    <scope>NUCLEOTIDE SEQUENCE</scope>
    <source>
        <strain evidence="3">Bd21</strain>
    </source>
</reference>
<dbReference type="Gene3D" id="1.20.1280.50">
    <property type="match status" value="1"/>
</dbReference>
<dbReference type="InterPro" id="IPR056594">
    <property type="entry name" value="AT5G49610-like_b-prop"/>
</dbReference>
<dbReference type="AlphaFoldDB" id="A0A2K2CMD6"/>
<accession>A0A2K2CMD6</accession>
<sequence>MDFQPLPAAAAAVVSKVLDDDLLREILLRVGFPTTLVRAALVCTRWYHHAADRAFLRRFRQRHPPRLPGFVFISGFRNHKYTDEVHNLLFPERGVVALPQPPRVMTGNGQISTFGLFLSRGGDGCLSYIWLAMEINVSNWVSTGKTFGKVYMLQDGVWVMHTKAMTELPHPLRQPEPLLIGDRIYMAGGTSNDILVLDLANSSFFTIQLPEGVVWPSRHEGGTEFENRDVVFSRADDSGVYLIDMKELQLHIWLHNDHKLLLVDTICLREMCAALGMSDGMVEDEHTDAVRISQVGDNAEFLFLPMGRWTLYLDIRHRVLRKVYEMASKEHHDGLVHPFMMIWPPAFPALKDDSTRSAA</sequence>
<evidence type="ECO:0000259" key="2">
    <source>
        <dbReference type="Pfam" id="PF23635"/>
    </source>
</evidence>
<reference evidence="4" key="3">
    <citation type="submission" date="2018-08" db="UniProtKB">
        <authorList>
            <consortium name="EnsemblPlants"/>
        </authorList>
    </citation>
    <scope>IDENTIFICATION</scope>
    <source>
        <strain evidence="4">cv. Bd21</strain>
    </source>
</reference>
<dbReference type="ExpressionAtlas" id="A0A2K2CMD6">
    <property type="expression patterns" value="baseline and differential"/>
</dbReference>
<keyword evidence="5" id="KW-1185">Reference proteome</keyword>
<organism evidence="3">
    <name type="scientific">Brachypodium distachyon</name>
    <name type="common">Purple false brome</name>
    <name type="synonym">Trachynia distachya</name>
    <dbReference type="NCBI Taxonomy" id="15368"/>
    <lineage>
        <taxon>Eukaryota</taxon>
        <taxon>Viridiplantae</taxon>
        <taxon>Streptophyta</taxon>
        <taxon>Embryophyta</taxon>
        <taxon>Tracheophyta</taxon>
        <taxon>Spermatophyta</taxon>
        <taxon>Magnoliopsida</taxon>
        <taxon>Liliopsida</taxon>
        <taxon>Poales</taxon>
        <taxon>Poaceae</taxon>
        <taxon>BOP clade</taxon>
        <taxon>Pooideae</taxon>
        <taxon>Stipodae</taxon>
        <taxon>Brachypodieae</taxon>
        <taxon>Brachypodium</taxon>
    </lineage>
</organism>
<dbReference type="Pfam" id="PF00646">
    <property type="entry name" value="F-box"/>
    <property type="match status" value="1"/>
</dbReference>
<evidence type="ECO:0000313" key="5">
    <source>
        <dbReference type="Proteomes" id="UP000008810"/>
    </source>
</evidence>
<dbReference type="InParanoid" id="A0A2K2CMD6"/>
<protein>
    <submittedName>
        <fullName evidence="3 4">Uncharacterized protein</fullName>
    </submittedName>
</protein>
<dbReference type="Gramene" id="PNT63194">
    <property type="protein sequence ID" value="PNT63194"/>
    <property type="gene ID" value="BRADI_4g12810v3"/>
</dbReference>
<name>A0A2K2CMD6_BRADI</name>
<evidence type="ECO:0000313" key="4">
    <source>
        <dbReference type="EnsemblPlants" id="PNT63194"/>
    </source>
</evidence>
<dbReference type="InterPro" id="IPR036047">
    <property type="entry name" value="F-box-like_dom_sf"/>
</dbReference>